<keyword evidence="2" id="KW-0863">Zinc-finger</keyword>
<feature type="compositionally biased region" description="Basic and acidic residues" evidence="3">
    <location>
        <begin position="278"/>
        <end position="289"/>
    </location>
</feature>
<dbReference type="GO" id="GO:0008270">
    <property type="term" value="F:zinc ion binding"/>
    <property type="evidence" value="ECO:0007669"/>
    <property type="project" value="UniProtKB-KW"/>
</dbReference>
<dbReference type="EMBL" id="JALJOQ010000249">
    <property type="protein sequence ID" value="KAK9787368.1"/>
    <property type="molecule type" value="Genomic_DNA"/>
</dbReference>
<dbReference type="InterPro" id="IPR001841">
    <property type="entry name" value="Znf_RING"/>
</dbReference>
<organism evidence="5 6">
    <name type="scientific">Symbiochloris irregularis</name>
    <dbReference type="NCBI Taxonomy" id="706552"/>
    <lineage>
        <taxon>Eukaryota</taxon>
        <taxon>Viridiplantae</taxon>
        <taxon>Chlorophyta</taxon>
        <taxon>core chlorophytes</taxon>
        <taxon>Trebouxiophyceae</taxon>
        <taxon>Trebouxiales</taxon>
        <taxon>Trebouxiaceae</taxon>
        <taxon>Symbiochloris</taxon>
    </lineage>
</organism>
<feature type="compositionally biased region" description="Polar residues" evidence="3">
    <location>
        <begin position="305"/>
        <end position="314"/>
    </location>
</feature>
<dbReference type="SUPFAM" id="SSF48403">
    <property type="entry name" value="Ankyrin repeat"/>
    <property type="match status" value="1"/>
</dbReference>
<evidence type="ECO:0000313" key="5">
    <source>
        <dbReference type="EMBL" id="KAK9787368.1"/>
    </source>
</evidence>
<feature type="compositionally biased region" description="Basic and acidic residues" evidence="3">
    <location>
        <begin position="230"/>
        <end position="240"/>
    </location>
</feature>
<dbReference type="Gene3D" id="3.30.40.10">
    <property type="entry name" value="Zinc/RING finger domain, C3HC4 (zinc finger)"/>
    <property type="match status" value="1"/>
</dbReference>
<dbReference type="InterPro" id="IPR013083">
    <property type="entry name" value="Znf_RING/FYVE/PHD"/>
</dbReference>
<reference evidence="5 6" key="1">
    <citation type="journal article" date="2024" name="Nat. Commun.">
        <title>Phylogenomics reveals the evolutionary origins of lichenization in chlorophyte algae.</title>
        <authorList>
            <person name="Puginier C."/>
            <person name="Libourel C."/>
            <person name="Otte J."/>
            <person name="Skaloud P."/>
            <person name="Haon M."/>
            <person name="Grisel S."/>
            <person name="Petersen M."/>
            <person name="Berrin J.G."/>
            <person name="Delaux P.M."/>
            <person name="Dal Grande F."/>
            <person name="Keller J."/>
        </authorList>
    </citation>
    <scope>NUCLEOTIDE SEQUENCE [LARGE SCALE GENOMIC DNA]</scope>
    <source>
        <strain evidence="5 6">SAG 2036</strain>
    </source>
</reference>
<keyword evidence="2" id="KW-0479">Metal-binding</keyword>
<dbReference type="Proteomes" id="UP001465755">
    <property type="component" value="Unassembled WGS sequence"/>
</dbReference>
<feature type="compositionally biased region" description="Polar residues" evidence="3">
    <location>
        <begin position="369"/>
        <end position="378"/>
    </location>
</feature>
<feature type="compositionally biased region" description="Polar residues" evidence="3">
    <location>
        <begin position="333"/>
        <end position="360"/>
    </location>
</feature>
<keyword evidence="1" id="KW-0040">ANK repeat</keyword>
<sequence>MLDALPNVDLQLDVATMLAIPVAQHGHAHIIHVLDDYGAEWEEIDPSRGGPALMHAANNGHSAAVSALLECGADPEAIDFLGQTALMVAIFSDRAGAAEALLTGFSDGRQAYVDTEDDKGRTALSHAARYGSLDSIAVLAAHQADMFHEDTDGRTPLDIAEECGRLEAAMQLRRLQQRQRLRERREANKLAAAGAGHRSTNGRHWEADVQAREEQAAANAEALLAELEEDERRKAADTRARQAKKERRQDTKKKCPANGAPHSSQMPNGKPHTPNGRRANESSHTKDAVTEEEGVTVHLPPTPRTQPQAPSSTRLPPRRRKAGKGVLLDNHEASSANGDAFSSQDMSRQANGSSEQPHSPRSADEVSSSRKPAQQNGHASGDEEANGAAASPVAELRQRWDELLVEAASSTDPARQQALLPMVQEMAEQCAASGISIKYGKKVLGRLEKVGPARQELREAMQGGGEFKRLHAAVDEARGLRSLLQPEVLSRAETQLAALQKAEDARIAEQQAAALIASKAHPVFDAAAKPAEIILGNGVSGHAHYAPLPTRPALIHSHHPPRLPQRPMNPPRPAYRPPGQYSLFGGSGGGGGFPGVRLDAIASRQPSPKPLPMPVSSVSRSQPELPAFFPEALDHFPRITPSDGKAETDLAGGANGEECSVCMAAHREICCIPCGHVSMCSKCADDIKQLTGMCPLCRGPIQCLLRVPRASDWPQKAAAQRV</sequence>
<dbReference type="Pfam" id="PF13920">
    <property type="entry name" value="zf-C3HC4_3"/>
    <property type="match status" value="1"/>
</dbReference>
<keyword evidence="2" id="KW-0862">Zinc</keyword>
<feature type="domain" description="RING-type" evidence="4">
    <location>
        <begin position="659"/>
        <end position="698"/>
    </location>
</feature>
<evidence type="ECO:0000256" key="1">
    <source>
        <dbReference type="PROSITE-ProRule" id="PRU00023"/>
    </source>
</evidence>
<dbReference type="InterPro" id="IPR036770">
    <property type="entry name" value="Ankyrin_rpt-contain_sf"/>
</dbReference>
<dbReference type="Gene3D" id="1.25.40.20">
    <property type="entry name" value="Ankyrin repeat-containing domain"/>
    <property type="match status" value="1"/>
</dbReference>
<dbReference type="AlphaFoldDB" id="A0AAW1NMD1"/>
<feature type="region of interest" description="Disordered" evidence="3">
    <location>
        <begin position="227"/>
        <end position="393"/>
    </location>
</feature>
<evidence type="ECO:0000256" key="3">
    <source>
        <dbReference type="SAM" id="MobiDB-lite"/>
    </source>
</evidence>
<evidence type="ECO:0000259" key="4">
    <source>
        <dbReference type="PROSITE" id="PS50089"/>
    </source>
</evidence>
<dbReference type="PROSITE" id="PS50088">
    <property type="entry name" value="ANK_REPEAT"/>
    <property type="match status" value="2"/>
</dbReference>
<dbReference type="SMART" id="SM00248">
    <property type="entry name" value="ANK"/>
    <property type="match status" value="4"/>
</dbReference>
<proteinExistence type="predicted"/>
<dbReference type="SUPFAM" id="SSF57850">
    <property type="entry name" value="RING/U-box"/>
    <property type="match status" value="1"/>
</dbReference>
<dbReference type="SMART" id="SM00184">
    <property type="entry name" value="RING"/>
    <property type="match status" value="1"/>
</dbReference>
<accession>A0AAW1NMD1</accession>
<dbReference type="InterPro" id="IPR002110">
    <property type="entry name" value="Ankyrin_rpt"/>
</dbReference>
<feature type="repeat" description="ANK" evidence="1">
    <location>
        <begin position="119"/>
        <end position="151"/>
    </location>
</feature>
<keyword evidence="6" id="KW-1185">Reference proteome</keyword>
<comment type="caution">
    <text evidence="5">The sequence shown here is derived from an EMBL/GenBank/DDBJ whole genome shotgun (WGS) entry which is preliminary data.</text>
</comment>
<dbReference type="Pfam" id="PF12796">
    <property type="entry name" value="Ank_2"/>
    <property type="match status" value="2"/>
</dbReference>
<feature type="repeat" description="ANK" evidence="1">
    <location>
        <begin position="48"/>
        <end position="80"/>
    </location>
</feature>
<dbReference type="PANTHER" id="PTHR24120:SF4">
    <property type="entry name" value="GH07239P"/>
    <property type="match status" value="1"/>
</dbReference>
<name>A0AAW1NMD1_9CHLO</name>
<dbReference type="PANTHER" id="PTHR24120">
    <property type="entry name" value="GH07239P"/>
    <property type="match status" value="1"/>
</dbReference>
<evidence type="ECO:0000313" key="6">
    <source>
        <dbReference type="Proteomes" id="UP001465755"/>
    </source>
</evidence>
<gene>
    <name evidence="5" type="ORF">WJX73_002975</name>
</gene>
<dbReference type="PROSITE" id="PS50089">
    <property type="entry name" value="ZF_RING_2"/>
    <property type="match status" value="1"/>
</dbReference>
<protein>
    <recommendedName>
        <fullName evidence="4">RING-type domain-containing protein</fullName>
    </recommendedName>
</protein>
<dbReference type="PROSITE" id="PS50297">
    <property type="entry name" value="ANK_REP_REGION"/>
    <property type="match status" value="1"/>
</dbReference>
<evidence type="ECO:0000256" key="2">
    <source>
        <dbReference type="PROSITE-ProRule" id="PRU00175"/>
    </source>
</evidence>